<name>A0ABV7JKG8_9SPHI</name>
<keyword evidence="4 7" id="KW-0812">Transmembrane</keyword>
<feature type="transmembrane region" description="Helical" evidence="7">
    <location>
        <begin position="78"/>
        <end position="104"/>
    </location>
</feature>
<dbReference type="InterPro" id="IPR036458">
    <property type="entry name" value="Na:dicarbo_symporter_sf"/>
</dbReference>
<dbReference type="PANTHER" id="PTHR42865">
    <property type="entry name" value="PROTON/GLUTAMATE-ASPARTATE SYMPORTER"/>
    <property type="match status" value="1"/>
</dbReference>
<evidence type="ECO:0000313" key="8">
    <source>
        <dbReference type="EMBL" id="MFC3198585.1"/>
    </source>
</evidence>
<dbReference type="PRINTS" id="PR00173">
    <property type="entry name" value="EDTRNSPORT"/>
</dbReference>
<dbReference type="PANTHER" id="PTHR42865:SF7">
    <property type="entry name" value="PROTON_GLUTAMATE-ASPARTATE SYMPORTER"/>
    <property type="match status" value="1"/>
</dbReference>
<gene>
    <name evidence="8" type="ORF">ACFOET_13250</name>
</gene>
<protein>
    <submittedName>
        <fullName evidence="8">Dicarboxylate/amino acid:cation symporter</fullName>
    </submittedName>
</protein>
<dbReference type="RefSeq" id="WP_379023383.1">
    <property type="nucleotide sequence ID" value="NZ_JBHRTA010000038.1"/>
</dbReference>
<keyword evidence="3" id="KW-1003">Cell membrane</keyword>
<feature type="transmembrane region" description="Helical" evidence="7">
    <location>
        <begin position="225"/>
        <end position="245"/>
    </location>
</feature>
<sequence>MERRAFGFLRNYGSVLLLLLGISIGSIIGVFFPGFVDRLKPLGDIFLNLLFAAVIPLLFFAIASAVANIDGTQKLGRIIFTMVSVFLGTILIAAVCTIVALWFFPVEPPRPLQETADTLLQAPGDTWGDKLVRFVTVDEFYKLLSRDNMLAFVIFSFLVGIAAMRSGESGTSFRKFLLSGNDVMKHLLILIMKVAPVGLGAYFAYQVGTIGPELFGFYAKPLGLYYVLCAFYFIVIFSIYVYIAGGWHGVNRFWKNNILPSATAISTCSSIATMPVNLVAASKIGIPPAVANVVIPLGTTLHKNGSSMSSIVKIYVAFVLVGWDFFEPMTLLTALGITVLVSIVAGGIPNGGYIGEMLMISVYGLPTEAIPAVMIIGTLVDPIATLLNATGDTVAAMLVSRFSLGRSALKTAAHRTGGDEGDGKD</sequence>
<evidence type="ECO:0000256" key="2">
    <source>
        <dbReference type="ARBA" id="ARBA00022448"/>
    </source>
</evidence>
<feature type="transmembrane region" description="Helical" evidence="7">
    <location>
        <begin position="12"/>
        <end position="33"/>
    </location>
</feature>
<feature type="transmembrane region" description="Helical" evidence="7">
    <location>
        <begin position="332"/>
        <end position="353"/>
    </location>
</feature>
<evidence type="ECO:0000256" key="7">
    <source>
        <dbReference type="SAM" id="Phobius"/>
    </source>
</evidence>
<feature type="transmembrane region" description="Helical" evidence="7">
    <location>
        <begin position="187"/>
        <end position="205"/>
    </location>
</feature>
<evidence type="ECO:0000313" key="9">
    <source>
        <dbReference type="Proteomes" id="UP001595526"/>
    </source>
</evidence>
<keyword evidence="2" id="KW-0813">Transport</keyword>
<keyword evidence="5 7" id="KW-1133">Transmembrane helix</keyword>
<dbReference type="InterPro" id="IPR001991">
    <property type="entry name" value="Na-dicarboxylate_symporter"/>
</dbReference>
<comment type="subcellular location">
    <subcellularLocation>
        <location evidence="1">Cell membrane</location>
        <topology evidence="1">Multi-pass membrane protein</topology>
    </subcellularLocation>
</comment>
<evidence type="ECO:0000256" key="6">
    <source>
        <dbReference type="ARBA" id="ARBA00023136"/>
    </source>
</evidence>
<accession>A0ABV7JKG8</accession>
<dbReference type="Proteomes" id="UP001595526">
    <property type="component" value="Unassembled WGS sequence"/>
</dbReference>
<proteinExistence type="predicted"/>
<reference evidence="9" key="1">
    <citation type="journal article" date="2019" name="Int. J. Syst. Evol. Microbiol.">
        <title>The Global Catalogue of Microorganisms (GCM) 10K type strain sequencing project: providing services to taxonomists for standard genome sequencing and annotation.</title>
        <authorList>
            <consortium name="The Broad Institute Genomics Platform"/>
            <consortium name="The Broad Institute Genome Sequencing Center for Infectious Disease"/>
            <person name="Wu L."/>
            <person name="Ma J."/>
        </authorList>
    </citation>
    <scope>NUCLEOTIDE SEQUENCE [LARGE SCALE GENOMIC DNA]</scope>
    <source>
        <strain evidence="9">KCTC 52416</strain>
    </source>
</reference>
<dbReference type="SUPFAM" id="SSF118215">
    <property type="entry name" value="Proton glutamate symport protein"/>
    <property type="match status" value="1"/>
</dbReference>
<evidence type="ECO:0000256" key="3">
    <source>
        <dbReference type="ARBA" id="ARBA00022475"/>
    </source>
</evidence>
<dbReference type="EMBL" id="JBHRTA010000038">
    <property type="protein sequence ID" value="MFC3198585.1"/>
    <property type="molecule type" value="Genomic_DNA"/>
</dbReference>
<feature type="transmembrane region" description="Helical" evidence="7">
    <location>
        <begin position="45"/>
        <end position="66"/>
    </location>
</feature>
<keyword evidence="6 7" id="KW-0472">Membrane</keyword>
<evidence type="ECO:0000256" key="1">
    <source>
        <dbReference type="ARBA" id="ARBA00004651"/>
    </source>
</evidence>
<evidence type="ECO:0000256" key="5">
    <source>
        <dbReference type="ARBA" id="ARBA00022989"/>
    </source>
</evidence>
<organism evidence="8 9">
    <name type="scientific">Parapedobacter deserti</name>
    <dbReference type="NCBI Taxonomy" id="1912957"/>
    <lineage>
        <taxon>Bacteria</taxon>
        <taxon>Pseudomonadati</taxon>
        <taxon>Bacteroidota</taxon>
        <taxon>Sphingobacteriia</taxon>
        <taxon>Sphingobacteriales</taxon>
        <taxon>Sphingobacteriaceae</taxon>
        <taxon>Parapedobacter</taxon>
    </lineage>
</organism>
<keyword evidence="9" id="KW-1185">Reference proteome</keyword>
<evidence type="ECO:0000256" key="4">
    <source>
        <dbReference type="ARBA" id="ARBA00022692"/>
    </source>
</evidence>
<feature type="transmembrane region" description="Helical" evidence="7">
    <location>
        <begin position="149"/>
        <end position="166"/>
    </location>
</feature>
<dbReference type="Pfam" id="PF00375">
    <property type="entry name" value="SDF"/>
    <property type="match status" value="1"/>
</dbReference>
<dbReference type="Gene3D" id="1.10.3860.10">
    <property type="entry name" value="Sodium:dicarboxylate symporter"/>
    <property type="match status" value="1"/>
</dbReference>
<comment type="caution">
    <text evidence="8">The sequence shown here is derived from an EMBL/GenBank/DDBJ whole genome shotgun (WGS) entry which is preliminary data.</text>
</comment>